<dbReference type="PRINTS" id="PR00368">
    <property type="entry name" value="FADPNR"/>
</dbReference>
<keyword evidence="7 14" id="KW-0274">FAD</keyword>
<dbReference type="eggNOG" id="KOG0405">
    <property type="taxonomic scope" value="Eukaryota"/>
</dbReference>
<dbReference type="EMBL" id="KE503207">
    <property type="protein sequence ID" value="EPX72313.1"/>
    <property type="molecule type" value="Genomic_DNA"/>
</dbReference>
<evidence type="ECO:0000256" key="11">
    <source>
        <dbReference type="ARBA" id="ARBA00023284"/>
    </source>
</evidence>
<dbReference type="GO" id="GO:0050661">
    <property type="term" value="F:NADP binding"/>
    <property type="evidence" value="ECO:0007669"/>
    <property type="project" value="InterPro"/>
</dbReference>
<feature type="binding site" evidence="14">
    <location>
        <position position="314"/>
    </location>
    <ligand>
        <name>FAD</name>
        <dbReference type="ChEBI" id="CHEBI:57692"/>
    </ligand>
</feature>
<evidence type="ECO:0000313" key="20">
    <source>
        <dbReference type="EMBL" id="EPX72313.1"/>
    </source>
</evidence>
<comment type="function">
    <text evidence="12 17">Catalyzes the reduction of glutathione disulfide (GSSG) to reduced glutathione (GSH). Constitutes the major mechanism to maintain a high GSH:GSSG ratio in the cytosol.</text>
</comment>
<keyword evidence="9 16" id="KW-0560">Oxidoreductase</keyword>
<dbReference type="Gene3D" id="3.30.390.30">
    <property type="match status" value="1"/>
</dbReference>
<keyword evidence="5 17" id="KW-0963">Cytoplasm</keyword>
<dbReference type="InterPro" id="IPR023753">
    <property type="entry name" value="FAD/NAD-binding_dom"/>
</dbReference>
<evidence type="ECO:0000256" key="3">
    <source>
        <dbReference type="ARBA" id="ARBA00012607"/>
    </source>
</evidence>
<proteinExistence type="inferred from homology"/>
<dbReference type="GO" id="GO:0045454">
    <property type="term" value="P:cell redox homeostasis"/>
    <property type="evidence" value="ECO:0007669"/>
    <property type="project" value="EnsemblFungi"/>
</dbReference>
<evidence type="ECO:0000256" key="12">
    <source>
        <dbReference type="ARBA" id="ARBA00056905"/>
    </source>
</evidence>
<comment type="cofactor">
    <cofactor evidence="14">
        <name>FAD</name>
        <dbReference type="ChEBI" id="CHEBI:57692"/>
    </cofactor>
    <text evidence="14">Binds 1 FAD per subunit.</text>
</comment>
<evidence type="ECO:0000256" key="9">
    <source>
        <dbReference type="ARBA" id="ARBA00023002"/>
    </source>
</evidence>
<dbReference type="InterPro" id="IPR012999">
    <property type="entry name" value="Pyr_OxRdtase_I_AS"/>
</dbReference>
<sequence length="463" mass="50221">MAPTSKAFDYLVIGGGSGGLASARRAAKYGAKVALVEASGRLGGTCVNYGCVPKKIMWNIADLVAKMKTAPQQGFPESNIGRFDWGLIKRKRDNYIKRLNGIYERNVNNDGVLYISGHASFVSPTEVAVDMLDGSGVQTFSAKKILIAVGGRPIWPSHIPGAEYGIDSDGFFELEEQPKKVAVVGAGYIAIELAGVFAALGTETHLFIRRDKFLRRFDPIISDGVMKHFEHLGIHIHKNSSEFRKIEKLPSSQLRLHSEQSTLDVDSLLWAVGRTPKTEGLRLDRAGVKTLPSGHVVADEYQRTNVPSVLSLGDVVGKIELTPVAIAAGRRLSDRLFGGVKDAHLDYVNVPSVVFAHPEVGTIGLTEQEAIDKYGENQIKVYNSTFRGLNYALVDEENKVPTTYKLVCAGPLQKVVGLHMVGDFSSEILQGFGVAVKMGATKADFDNCVAIHPTSAEELVTLV</sequence>
<dbReference type="InterPro" id="IPR036188">
    <property type="entry name" value="FAD/NAD-bd_sf"/>
</dbReference>
<dbReference type="InterPro" id="IPR016156">
    <property type="entry name" value="FAD/NAD-linked_Rdtase_dimer_sf"/>
</dbReference>
<dbReference type="NCBIfam" id="TIGR01421">
    <property type="entry name" value="gluta_reduc_1"/>
    <property type="match status" value="1"/>
</dbReference>
<keyword evidence="8 17" id="KW-0521">NADP</keyword>
<dbReference type="OMA" id="MSKHYDY"/>
<feature type="active site" description="Proton acceptor" evidence="13">
    <location>
        <position position="452"/>
    </location>
</feature>
<dbReference type="PRINTS" id="PR00411">
    <property type="entry name" value="PNDRDTASEI"/>
</dbReference>
<name>S9PXX1_SCHOY</name>
<dbReference type="GO" id="GO:0005829">
    <property type="term" value="C:cytosol"/>
    <property type="evidence" value="ECO:0007669"/>
    <property type="project" value="EnsemblFungi"/>
</dbReference>
<evidence type="ECO:0000256" key="6">
    <source>
        <dbReference type="ARBA" id="ARBA00022630"/>
    </source>
</evidence>
<evidence type="ECO:0000259" key="18">
    <source>
        <dbReference type="Pfam" id="PF02852"/>
    </source>
</evidence>
<dbReference type="GO" id="GO:0004362">
    <property type="term" value="F:glutathione-disulfide reductase (NADPH) activity"/>
    <property type="evidence" value="ECO:0007669"/>
    <property type="project" value="UniProtKB-EC"/>
</dbReference>
<dbReference type="GeneID" id="25029062"/>
<evidence type="ECO:0000256" key="5">
    <source>
        <dbReference type="ARBA" id="ARBA00022490"/>
    </source>
</evidence>
<dbReference type="AlphaFoldDB" id="S9PXX1"/>
<feature type="domain" description="Pyridine nucleotide-disulphide oxidoreductase dimerisation" evidence="18">
    <location>
        <begin position="350"/>
        <end position="462"/>
    </location>
</feature>
<dbReference type="NCBIfam" id="NF004776">
    <property type="entry name" value="PRK06116.1"/>
    <property type="match status" value="1"/>
</dbReference>
<dbReference type="HOGENOM" id="CLU_016755_2_2_1"/>
<organism evidence="20 21">
    <name type="scientific">Schizosaccharomyces octosporus (strain yFS286)</name>
    <name type="common">Fission yeast</name>
    <name type="synonym">Octosporomyces octosporus</name>
    <dbReference type="NCBI Taxonomy" id="483514"/>
    <lineage>
        <taxon>Eukaryota</taxon>
        <taxon>Fungi</taxon>
        <taxon>Dikarya</taxon>
        <taxon>Ascomycota</taxon>
        <taxon>Taphrinomycotina</taxon>
        <taxon>Schizosaccharomycetes</taxon>
        <taxon>Schizosaccharomycetales</taxon>
        <taxon>Schizosaccharomycetaceae</taxon>
        <taxon>Schizosaccharomyces</taxon>
    </lineage>
</organism>
<dbReference type="Proteomes" id="UP000016088">
    <property type="component" value="Unassembled WGS sequence"/>
</dbReference>
<dbReference type="RefSeq" id="XP_013017952.1">
    <property type="nucleotide sequence ID" value="XM_013162498.1"/>
</dbReference>
<reference evidence="20 21" key="1">
    <citation type="journal article" date="2011" name="Science">
        <title>Comparative functional genomics of the fission yeasts.</title>
        <authorList>
            <person name="Rhind N."/>
            <person name="Chen Z."/>
            <person name="Yassour M."/>
            <person name="Thompson D.A."/>
            <person name="Haas B.J."/>
            <person name="Habib N."/>
            <person name="Wapinski I."/>
            <person name="Roy S."/>
            <person name="Lin M.F."/>
            <person name="Heiman D.I."/>
            <person name="Young S.K."/>
            <person name="Furuya K."/>
            <person name="Guo Y."/>
            <person name="Pidoux A."/>
            <person name="Chen H.M."/>
            <person name="Robbertse B."/>
            <person name="Goldberg J.M."/>
            <person name="Aoki K."/>
            <person name="Bayne E.H."/>
            <person name="Berlin A.M."/>
            <person name="Desjardins C.A."/>
            <person name="Dobbs E."/>
            <person name="Dukaj L."/>
            <person name="Fan L."/>
            <person name="FitzGerald M.G."/>
            <person name="French C."/>
            <person name="Gujja S."/>
            <person name="Hansen K."/>
            <person name="Keifenheim D."/>
            <person name="Levin J.Z."/>
            <person name="Mosher R.A."/>
            <person name="Mueller C.A."/>
            <person name="Pfiffner J."/>
            <person name="Priest M."/>
            <person name="Russ C."/>
            <person name="Smialowska A."/>
            <person name="Swoboda P."/>
            <person name="Sykes S.M."/>
            <person name="Vaughn M."/>
            <person name="Vengrova S."/>
            <person name="Yoder R."/>
            <person name="Zeng Q."/>
            <person name="Allshire R."/>
            <person name="Baulcombe D."/>
            <person name="Birren B.W."/>
            <person name="Brown W."/>
            <person name="Ekwall K."/>
            <person name="Kellis M."/>
            <person name="Leatherwood J."/>
            <person name="Levin H."/>
            <person name="Margalit H."/>
            <person name="Martienssen R."/>
            <person name="Nieduszynski C.A."/>
            <person name="Spatafora J.W."/>
            <person name="Friedman N."/>
            <person name="Dalgaard J.Z."/>
            <person name="Baumann P."/>
            <person name="Niki H."/>
            <person name="Regev A."/>
            <person name="Nusbaum C."/>
        </authorList>
    </citation>
    <scope>NUCLEOTIDE SEQUENCE [LARGE SCALE GENOMIC DNA]</scope>
    <source>
        <strain evidence="21">yFS286</strain>
    </source>
</reference>
<dbReference type="InterPro" id="IPR006322">
    <property type="entry name" value="Glutathione_Rdtase_euk/bac"/>
</dbReference>
<dbReference type="InterPro" id="IPR046952">
    <property type="entry name" value="GSHR/TRXR-like"/>
</dbReference>
<dbReference type="VEuPathDB" id="FungiDB:SOCG_00078"/>
<dbReference type="GO" id="GO:0005739">
    <property type="term" value="C:mitochondrion"/>
    <property type="evidence" value="ECO:0007669"/>
    <property type="project" value="EnsemblFungi"/>
</dbReference>
<keyword evidence="6 16" id="KW-0285">Flavoprotein</keyword>
<dbReference type="Pfam" id="PF02852">
    <property type="entry name" value="Pyr_redox_dim"/>
    <property type="match status" value="1"/>
</dbReference>
<dbReference type="SUPFAM" id="SSF55424">
    <property type="entry name" value="FAD/NAD-linked reductases, dimerisation (C-terminal) domain"/>
    <property type="match status" value="1"/>
</dbReference>
<evidence type="ECO:0000256" key="16">
    <source>
        <dbReference type="RuleBase" id="RU003691"/>
    </source>
</evidence>
<feature type="binding site" evidence="14">
    <location>
        <begin position="185"/>
        <end position="192"/>
    </location>
    <ligand>
        <name>NAD(+)</name>
        <dbReference type="ChEBI" id="CHEBI:57540"/>
    </ligand>
</feature>
<keyword evidence="21" id="KW-1185">Reference proteome</keyword>
<evidence type="ECO:0000256" key="10">
    <source>
        <dbReference type="ARBA" id="ARBA00023157"/>
    </source>
</evidence>
<dbReference type="PANTHER" id="PTHR42737">
    <property type="entry name" value="GLUTATHIONE REDUCTASE"/>
    <property type="match status" value="1"/>
</dbReference>
<dbReference type="InterPro" id="IPR001100">
    <property type="entry name" value="Pyr_nuc-diS_OxRdtase"/>
</dbReference>
<dbReference type="FunFam" id="3.50.50.60:FF:000141">
    <property type="entry name" value="Glutathione reductase"/>
    <property type="match status" value="1"/>
</dbReference>
<protein>
    <recommendedName>
        <fullName evidence="4 17">Glutathione reductase</fullName>
        <ecNumber evidence="3 17">1.8.1.7</ecNumber>
    </recommendedName>
</protein>
<comment type="catalytic activity">
    <reaction evidence="17">
        <text>2 glutathione + NADP(+) = glutathione disulfide + NADPH + H(+)</text>
        <dbReference type="Rhea" id="RHEA:11740"/>
        <dbReference type="ChEBI" id="CHEBI:15378"/>
        <dbReference type="ChEBI" id="CHEBI:57783"/>
        <dbReference type="ChEBI" id="CHEBI:57925"/>
        <dbReference type="ChEBI" id="CHEBI:58297"/>
        <dbReference type="ChEBI" id="CHEBI:58349"/>
        <dbReference type="EC" id="1.8.1.7"/>
    </reaction>
</comment>
<evidence type="ECO:0000256" key="4">
    <source>
        <dbReference type="ARBA" id="ARBA00017111"/>
    </source>
</evidence>
<dbReference type="SUPFAM" id="SSF51905">
    <property type="entry name" value="FAD/NAD(P)-binding domain"/>
    <property type="match status" value="1"/>
</dbReference>
<evidence type="ECO:0000259" key="19">
    <source>
        <dbReference type="Pfam" id="PF07992"/>
    </source>
</evidence>
<dbReference type="Gene3D" id="3.50.50.60">
    <property type="entry name" value="FAD/NAD(P)-binding domain"/>
    <property type="match status" value="2"/>
</dbReference>
<comment type="subcellular location">
    <subcellularLocation>
        <location evidence="1 17">Cytoplasm</location>
    </subcellularLocation>
</comment>
<feature type="domain" description="FAD/NAD(P)-binding" evidence="19">
    <location>
        <begin position="8"/>
        <end position="329"/>
    </location>
</feature>
<evidence type="ECO:0000256" key="17">
    <source>
        <dbReference type="RuleBase" id="RU365016"/>
    </source>
</evidence>
<dbReference type="InterPro" id="IPR004099">
    <property type="entry name" value="Pyr_nucl-diS_OxRdtase_dimer"/>
</dbReference>
<evidence type="ECO:0000256" key="7">
    <source>
        <dbReference type="ARBA" id="ARBA00022827"/>
    </source>
</evidence>
<evidence type="ECO:0000256" key="13">
    <source>
        <dbReference type="PIRSR" id="PIRSR000350-2"/>
    </source>
</evidence>
<evidence type="ECO:0000313" key="21">
    <source>
        <dbReference type="Proteomes" id="UP000016088"/>
    </source>
</evidence>
<dbReference type="FunFam" id="3.30.390.30:FF:000003">
    <property type="entry name" value="Glutathione reductase"/>
    <property type="match status" value="1"/>
</dbReference>
<keyword evidence="11 16" id="KW-0676">Redox-active center</keyword>
<gene>
    <name evidence="20" type="ORF">SOCG_00078</name>
</gene>
<evidence type="ECO:0000256" key="2">
    <source>
        <dbReference type="ARBA" id="ARBA00007532"/>
    </source>
</evidence>
<accession>S9PXX1</accession>
<dbReference type="Pfam" id="PF07992">
    <property type="entry name" value="Pyr_redox_2"/>
    <property type="match status" value="1"/>
</dbReference>
<feature type="binding site" evidence="14">
    <location>
        <position position="273"/>
    </location>
    <ligand>
        <name>NAD(+)</name>
        <dbReference type="ChEBI" id="CHEBI:57540"/>
    </ligand>
</feature>
<dbReference type="PIRSF" id="PIRSF000350">
    <property type="entry name" value="Mercury_reductase_MerA"/>
    <property type="match status" value="1"/>
</dbReference>
<dbReference type="GO" id="GO:0034599">
    <property type="term" value="P:cellular response to oxidative stress"/>
    <property type="evidence" value="ECO:0007669"/>
    <property type="project" value="TreeGrafter"/>
</dbReference>
<dbReference type="GO" id="GO:0050660">
    <property type="term" value="F:flavin adenine dinucleotide binding"/>
    <property type="evidence" value="ECO:0007669"/>
    <property type="project" value="InterPro"/>
</dbReference>
<evidence type="ECO:0000256" key="1">
    <source>
        <dbReference type="ARBA" id="ARBA00004496"/>
    </source>
</evidence>
<keyword evidence="14" id="KW-0520">NAD</keyword>
<dbReference type="EC" id="1.8.1.7" evidence="3 17"/>
<dbReference type="PROSITE" id="PS00076">
    <property type="entry name" value="PYRIDINE_REDOX_1"/>
    <property type="match status" value="1"/>
</dbReference>
<feature type="binding site" evidence="14">
    <location>
        <position position="55"/>
    </location>
    <ligand>
        <name>FAD</name>
        <dbReference type="ChEBI" id="CHEBI:57692"/>
    </ligand>
</feature>
<evidence type="ECO:0000256" key="8">
    <source>
        <dbReference type="ARBA" id="ARBA00022857"/>
    </source>
</evidence>
<keyword evidence="10" id="KW-1015">Disulfide bond</keyword>
<comment type="similarity">
    <text evidence="2 16">Belongs to the class-I pyridine nucleotide-disulfide oxidoreductase family.</text>
</comment>
<feature type="disulfide bond" description="Redox-active" evidence="15">
    <location>
        <begin position="46"/>
        <end position="51"/>
    </location>
</feature>
<evidence type="ECO:0000256" key="15">
    <source>
        <dbReference type="PIRSR" id="PIRSR000350-4"/>
    </source>
</evidence>
<keyword evidence="14" id="KW-0547">Nucleotide-binding</keyword>
<dbReference type="PANTHER" id="PTHR42737:SF2">
    <property type="entry name" value="GLUTATHIONE REDUCTASE"/>
    <property type="match status" value="1"/>
</dbReference>
<dbReference type="GO" id="GO:0006749">
    <property type="term" value="P:glutathione metabolic process"/>
    <property type="evidence" value="ECO:0007669"/>
    <property type="project" value="EnsemblFungi"/>
</dbReference>
<evidence type="ECO:0000256" key="14">
    <source>
        <dbReference type="PIRSR" id="PIRSR000350-3"/>
    </source>
</evidence>
<dbReference type="OrthoDB" id="5956163at2759"/>